<evidence type="ECO:0000256" key="2">
    <source>
        <dbReference type="SAM" id="Phobius"/>
    </source>
</evidence>
<accession>A0A9P6AHK5</accession>
<feature type="transmembrane region" description="Helical" evidence="2">
    <location>
        <begin position="20"/>
        <end position="40"/>
    </location>
</feature>
<feature type="transmembrane region" description="Helical" evidence="2">
    <location>
        <begin position="182"/>
        <end position="209"/>
    </location>
</feature>
<comment type="caution">
    <text evidence="3">The sequence shown here is derived from an EMBL/GenBank/DDBJ whole genome shotgun (WGS) entry which is preliminary data.</text>
</comment>
<organism evidence="3 4">
    <name type="scientific">Hydnum rufescens UP504</name>
    <dbReference type="NCBI Taxonomy" id="1448309"/>
    <lineage>
        <taxon>Eukaryota</taxon>
        <taxon>Fungi</taxon>
        <taxon>Dikarya</taxon>
        <taxon>Basidiomycota</taxon>
        <taxon>Agaricomycotina</taxon>
        <taxon>Agaricomycetes</taxon>
        <taxon>Cantharellales</taxon>
        <taxon>Hydnaceae</taxon>
        <taxon>Hydnum</taxon>
    </lineage>
</organism>
<gene>
    <name evidence="3" type="ORF">BS47DRAFT_1399891</name>
</gene>
<keyword evidence="2" id="KW-0812">Transmembrane</keyword>
<dbReference type="InterPro" id="IPR040410">
    <property type="entry name" value="UPF0658_Golgi"/>
</dbReference>
<feature type="transmembrane region" description="Helical" evidence="2">
    <location>
        <begin position="282"/>
        <end position="307"/>
    </location>
</feature>
<dbReference type="GO" id="GO:0005794">
    <property type="term" value="C:Golgi apparatus"/>
    <property type="evidence" value="ECO:0007669"/>
    <property type="project" value="TreeGrafter"/>
</dbReference>
<name>A0A9P6AHK5_9AGAM</name>
<dbReference type="Proteomes" id="UP000886523">
    <property type="component" value="Unassembled WGS sequence"/>
</dbReference>
<keyword evidence="4" id="KW-1185">Reference proteome</keyword>
<keyword evidence="2" id="KW-0472">Membrane</keyword>
<feature type="transmembrane region" description="Helical" evidence="2">
    <location>
        <begin position="243"/>
        <end position="261"/>
    </location>
</feature>
<sequence length="365" mass="40764">MPDLTPLLGTRAQRGFLGTVVLQGIVVLTMTGISFGKVAAHVNTGSNRLFRTLPCYFALFILAQLFHIILTFDALNLRNIIQVVGLLIFQACLTIYGGIQIQETRTALVQTPGADCATNYVTCSGPGSLWAAIEPFQIVVPIICGLALGVMIYFTWKLYQEFGWAVFRMVGADPELKDMFRYYQIMIVLLKFDYFAFTGLTMQLLILVLADRSAQFALTIAAIPIVLILLTACGYAVGQEIKWLMQISLTLMLASEAYFIYKFSRLFASGSRHQYDSTRKSLGVFIVASFFLLLATFCVGIKCYLDFDKGLKSSKIREPNSLPRWRRDAMRESKSAHPMSPGPSPDVRATYYTAGEPLRERISIE</sequence>
<feature type="transmembrane region" description="Helical" evidence="2">
    <location>
        <begin position="80"/>
        <end position="99"/>
    </location>
</feature>
<evidence type="ECO:0000256" key="1">
    <source>
        <dbReference type="SAM" id="MobiDB-lite"/>
    </source>
</evidence>
<keyword evidence="2" id="KW-1133">Transmembrane helix</keyword>
<protein>
    <submittedName>
        <fullName evidence="3">Uncharacterized protein</fullName>
    </submittedName>
</protein>
<reference evidence="3" key="1">
    <citation type="journal article" date="2020" name="Nat. Commun.">
        <title>Large-scale genome sequencing of mycorrhizal fungi provides insights into the early evolution of symbiotic traits.</title>
        <authorList>
            <person name="Miyauchi S."/>
            <person name="Kiss E."/>
            <person name="Kuo A."/>
            <person name="Drula E."/>
            <person name="Kohler A."/>
            <person name="Sanchez-Garcia M."/>
            <person name="Morin E."/>
            <person name="Andreopoulos B."/>
            <person name="Barry K.W."/>
            <person name="Bonito G."/>
            <person name="Buee M."/>
            <person name="Carver A."/>
            <person name="Chen C."/>
            <person name="Cichocki N."/>
            <person name="Clum A."/>
            <person name="Culley D."/>
            <person name="Crous P.W."/>
            <person name="Fauchery L."/>
            <person name="Girlanda M."/>
            <person name="Hayes R.D."/>
            <person name="Keri Z."/>
            <person name="LaButti K."/>
            <person name="Lipzen A."/>
            <person name="Lombard V."/>
            <person name="Magnuson J."/>
            <person name="Maillard F."/>
            <person name="Murat C."/>
            <person name="Nolan M."/>
            <person name="Ohm R.A."/>
            <person name="Pangilinan J."/>
            <person name="Pereira M.F."/>
            <person name="Perotto S."/>
            <person name="Peter M."/>
            <person name="Pfister S."/>
            <person name="Riley R."/>
            <person name="Sitrit Y."/>
            <person name="Stielow J.B."/>
            <person name="Szollosi G."/>
            <person name="Zifcakova L."/>
            <person name="Stursova M."/>
            <person name="Spatafora J.W."/>
            <person name="Tedersoo L."/>
            <person name="Vaario L.M."/>
            <person name="Yamada A."/>
            <person name="Yan M."/>
            <person name="Wang P."/>
            <person name="Xu J."/>
            <person name="Bruns T."/>
            <person name="Baldrian P."/>
            <person name="Vilgalys R."/>
            <person name="Dunand C."/>
            <person name="Henrissat B."/>
            <person name="Grigoriev I.V."/>
            <person name="Hibbett D."/>
            <person name="Nagy L.G."/>
            <person name="Martin F.M."/>
        </authorList>
    </citation>
    <scope>NUCLEOTIDE SEQUENCE</scope>
    <source>
        <strain evidence="3">UP504</strain>
    </source>
</reference>
<feature type="transmembrane region" description="Helical" evidence="2">
    <location>
        <begin position="216"/>
        <end position="237"/>
    </location>
</feature>
<proteinExistence type="predicted"/>
<dbReference type="PANTHER" id="PTHR34391">
    <property type="entry name" value="UPF0658 GOLGI APPARATUS MEMBRANE PROTEIN C1952.10C-RELATED"/>
    <property type="match status" value="1"/>
</dbReference>
<dbReference type="OrthoDB" id="2448307at2759"/>
<evidence type="ECO:0000313" key="3">
    <source>
        <dbReference type="EMBL" id="KAF9505985.1"/>
    </source>
</evidence>
<evidence type="ECO:0000313" key="4">
    <source>
        <dbReference type="Proteomes" id="UP000886523"/>
    </source>
</evidence>
<feature type="region of interest" description="Disordered" evidence="1">
    <location>
        <begin position="327"/>
        <end position="348"/>
    </location>
</feature>
<dbReference type="AlphaFoldDB" id="A0A9P6AHK5"/>
<dbReference type="EMBL" id="MU129129">
    <property type="protein sequence ID" value="KAF9505985.1"/>
    <property type="molecule type" value="Genomic_DNA"/>
</dbReference>
<feature type="transmembrane region" description="Helical" evidence="2">
    <location>
        <begin position="138"/>
        <end position="156"/>
    </location>
</feature>
<dbReference type="PANTHER" id="PTHR34391:SF1">
    <property type="entry name" value="UPF0658 GOLGI APPARATUS MEMBRANE PROTEIN C1952.10C-RELATED"/>
    <property type="match status" value="1"/>
</dbReference>
<feature type="transmembrane region" description="Helical" evidence="2">
    <location>
        <begin position="52"/>
        <end position="74"/>
    </location>
</feature>